<reference evidence="2" key="1">
    <citation type="journal article" date="2022" name="Mol. Ecol. Resour.">
        <title>The genomes of chicory, endive, great burdock and yacon provide insights into Asteraceae palaeo-polyploidization history and plant inulin production.</title>
        <authorList>
            <person name="Fan W."/>
            <person name="Wang S."/>
            <person name="Wang H."/>
            <person name="Wang A."/>
            <person name="Jiang F."/>
            <person name="Liu H."/>
            <person name="Zhao H."/>
            <person name="Xu D."/>
            <person name="Zhang Y."/>
        </authorList>
    </citation>
    <scope>NUCLEOTIDE SEQUENCE [LARGE SCALE GENOMIC DNA]</scope>
    <source>
        <strain evidence="2">cv. Yunnan</strain>
    </source>
</reference>
<dbReference type="EMBL" id="CM042019">
    <property type="protein sequence ID" value="KAI3824817.1"/>
    <property type="molecule type" value="Genomic_DNA"/>
</dbReference>
<dbReference type="Proteomes" id="UP001056120">
    <property type="component" value="Linkage Group LG02"/>
</dbReference>
<comment type="caution">
    <text evidence="1">The sequence shown here is derived from an EMBL/GenBank/DDBJ whole genome shotgun (WGS) entry which is preliminary data.</text>
</comment>
<accession>A0ACB9JXQ6</accession>
<sequence length="139" mass="15713">MKKVVLKLNILDEGVKQKALKNFSDLTGVDSIVFDMNVKMVTVKGDVDPVAVASKLKKISTCTPEIVSVSSERKPEKKKVEGGSRRGGGNKKKTDERRKAHEKKKEDEEKKAHEKIKADEEKKAREKNKADEEKKHMKK</sequence>
<evidence type="ECO:0000313" key="2">
    <source>
        <dbReference type="Proteomes" id="UP001056120"/>
    </source>
</evidence>
<gene>
    <name evidence="1" type="ORF">L1987_06288</name>
</gene>
<keyword evidence="2" id="KW-1185">Reference proteome</keyword>
<organism evidence="1 2">
    <name type="scientific">Smallanthus sonchifolius</name>
    <dbReference type="NCBI Taxonomy" id="185202"/>
    <lineage>
        <taxon>Eukaryota</taxon>
        <taxon>Viridiplantae</taxon>
        <taxon>Streptophyta</taxon>
        <taxon>Embryophyta</taxon>
        <taxon>Tracheophyta</taxon>
        <taxon>Spermatophyta</taxon>
        <taxon>Magnoliopsida</taxon>
        <taxon>eudicotyledons</taxon>
        <taxon>Gunneridae</taxon>
        <taxon>Pentapetalae</taxon>
        <taxon>asterids</taxon>
        <taxon>campanulids</taxon>
        <taxon>Asterales</taxon>
        <taxon>Asteraceae</taxon>
        <taxon>Asteroideae</taxon>
        <taxon>Heliantheae alliance</taxon>
        <taxon>Millerieae</taxon>
        <taxon>Smallanthus</taxon>
    </lineage>
</organism>
<reference evidence="1 2" key="2">
    <citation type="journal article" date="2022" name="Mol. Ecol. Resour.">
        <title>The genomes of chicory, endive, great burdock and yacon provide insights into Asteraceae paleo-polyploidization history and plant inulin production.</title>
        <authorList>
            <person name="Fan W."/>
            <person name="Wang S."/>
            <person name="Wang H."/>
            <person name="Wang A."/>
            <person name="Jiang F."/>
            <person name="Liu H."/>
            <person name="Zhao H."/>
            <person name="Xu D."/>
            <person name="Zhang Y."/>
        </authorList>
    </citation>
    <scope>NUCLEOTIDE SEQUENCE [LARGE SCALE GENOMIC DNA]</scope>
    <source>
        <strain evidence="2">cv. Yunnan</strain>
        <tissue evidence="1">Leaves</tissue>
    </source>
</reference>
<evidence type="ECO:0000313" key="1">
    <source>
        <dbReference type="EMBL" id="KAI3824817.1"/>
    </source>
</evidence>
<protein>
    <submittedName>
        <fullName evidence="1">Uncharacterized protein</fullName>
    </submittedName>
</protein>
<proteinExistence type="predicted"/>
<name>A0ACB9JXQ6_9ASTR</name>